<protein>
    <recommendedName>
        <fullName evidence="1">F-box domain-containing protein</fullName>
    </recommendedName>
</protein>
<dbReference type="Pfam" id="PF12937">
    <property type="entry name" value="F-box-like"/>
    <property type="match status" value="1"/>
</dbReference>
<dbReference type="SUPFAM" id="SSF52047">
    <property type="entry name" value="RNI-like"/>
    <property type="match status" value="1"/>
</dbReference>
<dbReference type="AlphaFoldDB" id="A0A067PXM4"/>
<dbReference type="InParanoid" id="A0A067PXM4"/>
<dbReference type="Proteomes" id="UP000027265">
    <property type="component" value="Unassembled WGS sequence"/>
</dbReference>
<organism evidence="2 3">
    <name type="scientific">Jaapia argillacea MUCL 33604</name>
    <dbReference type="NCBI Taxonomy" id="933084"/>
    <lineage>
        <taxon>Eukaryota</taxon>
        <taxon>Fungi</taxon>
        <taxon>Dikarya</taxon>
        <taxon>Basidiomycota</taxon>
        <taxon>Agaricomycotina</taxon>
        <taxon>Agaricomycetes</taxon>
        <taxon>Agaricomycetidae</taxon>
        <taxon>Jaapiales</taxon>
        <taxon>Jaapiaceae</taxon>
        <taxon>Jaapia</taxon>
    </lineage>
</organism>
<reference evidence="3" key="1">
    <citation type="journal article" date="2014" name="Proc. Natl. Acad. Sci. U.S.A.">
        <title>Extensive sampling of basidiomycete genomes demonstrates inadequacy of the white-rot/brown-rot paradigm for wood decay fungi.</title>
        <authorList>
            <person name="Riley R."/>
            <person name="Salamov A.A."/>
            <person name="Brown D.W."/>
            <person name="Nagy L.G."/>
            <person name="Floudas D."/>
            <person name="Held B.W."/>
            <person name="Levasseur A."/>
            <person name="Lombard V."/>
            <person name="Morin E."/>
            <person name="Otillar R."/>
            <person name="Lindquist E.A."/>
            <person name="Sun H."/>
            <person name="LaButti K.M."/>
            <person name="Schmutz J."/>
            <person name="Jabbour D."/>
            <person name="Luo H."/>
            <person name="Baker S.E."/>
            <person name="Pisabarro A.G."/>
            <person name="Walton J.D."/>
            <person name="Blanchette R.A."/>
            <person name="Henrissat B."/>
            <person name="Martin F."/>
            <person name="Cullen D."/>
            <person name="Hibbett D.S."/>
            <person name="Grigoriev I.V."/>
        </authorList>
    </citation>
    <scope>NUCLEOTIDE SEQUENCE [LARGE SCALE GENOMIC DNA]</scope>
    <source>
        <strain evidence="3">MUCL 33604</strain>
    </source>
</reference>
<keyword evidence="3" id="KW-1185">Reference proteome</keyword>
<gene>
    <name evidence="2" type="ORF">JAAARDRAFT_341159</name>
</gene>
<proteinExistence type="predicted"/>
<dbReference type="InterPro" id="IPR032675">
    <property type="entry name" value="LRR_dom_sf"/>
</dbReference>
<sequence length="441" mass="49718">MKRFWAFPVSRLWNSGTSTRTRAISQAKGSVTTLPPEVIIVIFQHLSPGNSQLDECISYQGNLASALLVCRTWCHCGAAMLYSRPIIYLFAVDLLLRALRRRDELSSFIQTIVLMIPPLDPRKPEASSRYVRDFFSILQTVPSVKALVLRPLPHRDDPDSPYFPREAFLGMTIQPPQLRNLRRFVFDGFALSPDSLFHSSHAILLPLLEELSVAHVALASSFVWPTCPSLIRLQLKSCRLIDRNIVIHLPVSALKQIDIDESWSDEDEADISGSIYPFASTLEVLRLDSILFHREIHLVDYSRLTSLKHLALFLNELSFPAPHLPPTIARIPNLESLVLTCFWALDTSFSPWSVVECLNLLFQSGKKAFPALRVLVVQAETHVWCAGPEAEEQSSHLQVLCDERGIDLTLRECSFIEHRRGLPDVHPSCRVLGLEGILADC</sequence>
<evidence type="ECO:0000313" key="3">
    <source>
        <dbReference type="Proteomes" id="UP000027265"/>
    </source>
</evidence>
<evidence type="ECO:0000259" key="1">
    <source>
        <dbReference type="Pfam" id="PF12937"/>
    </source>
</evidence>
<feature type="domain" description="F-box" evidence="1">
    <location>
        <begin position="33"/>
        <end position="77"/>
    </location>
</feature>
<evidence type="ECO:0000313" key="2">
    <source>
        <dbReference type="EMBL" id="KDQ55101.1"/>
    </source>
</evidence>
<name>A0A067PXM4_9AGAM</name>
<dbReference type="HOGENOM" id="CLU_616858_0_0_1"/>
<accession>A0A067PXM4</accession>
<dbReference type="Gene3D" id="3.80.10.10">
    <property type="entry name" value="Ribonuclease Inhibitor"/>
    <property type="match status" value="1"/>
</dbReference>
<dbReference type="InterPro" id="IPR001810">
    <property type="entry name" value="F-box_dom"/>
</dbReference>
<dbReference type="EMBL" id="KL197726">
    <property type="protein sequence ID" value="KDQ55101.1"/>
    <property type="molecule type" value="Genomic_DNA"/>
</dbReference>